<dbReference type="EMBL" id="CAJNJA010025221">
    <property type="protein sequence ID" value="CAE7539395.1"/>
    <property type="molecule type" value="Genomic_DNA"/>
</dbReference>
<dbReference type="PANTHER" id="PTHR48095:SF5">
    <property type="entry name" value="BLL7292 PROTEIN"/>
    <property type="match status" value="1"/>
</dbReference>
<dbReference type="Pfam" id="PF02786">
    <property type="entry name" value="CPSase_L_D2"/>
    <property type="match status" value="1"/>
</dbReference>
<evidence type="ECO:0000256" key="5">
    <source>
        <dbReference type="PROSITE-ProRule" id="PRU00409"/>
    </source>
</evidence>
<dbReference type="InterPro" id="IPR051602">
    <property type="entry name" value="ACC_Biotin_Carboxylase"/>
</dbReference>
<feature type="non-terminal residue" evidence="8">
    <location>
        <position position="337"/>
    </location>
</feature>
<dbReference type="InterPro" id="IPR011764">
    <property type="entry name" value="Biotin_carboxylation_dom"/>
</dbReference>
<dbReference type="InterPro" id="IPR011761">
    <property type="entry name" value="ATP-grasp"/>
</dbReference>
<name>A0A812TMG6_9DINO</name>
<proteinExistence type="predicted"/>
<feature type="domain" description="Biotin carboxylation" evidence="7">
    <location>
        <begin position="1"/>
        <end position="337"/>
    </location>
</feature>
<dbReference type="PROSITE" id="PS50975">
    <property type="entry name" value="ATP_GRASP"/>
    <property type="match status" value="1"/>
</dbReference>
<dbReference type="InterPro" id="IPR005479">
    <property type="entry name" value="CPAse_ATP-bd"/>
</dbReference>
<keyword evidence="2 5" id="KW-0547">Nucleotide-binding</keyword>
<dbReference type="SUPFAM" id="SSF52440">
    <property type="entry name" value="PreATP-grasp domain"/>
    <property type="match status" value="1"/>
</dbReference>
<feature type="domain" description="ATP-grasp" evidence="6">
    <location>
        <begin position="119"/>
        <end position="217"/>
    </location>
</feature>
<dbReference type="PROSITE" id="PS50979">
    <property type="entry name" value="BC"/>
    <property type="match status" value="1"/>
</dbReference>
<keyword evidence="3 5" id="KW-0067">ATP-binding</keyword>
<accession>A0A812TMG6</accession>
<evidence type="ECO:0000256" key="1">
    <source>
        <dbReference type="ARBA" id="ARBA00022598"/>
    </source>
</evidence>
<evidence type="ECO:0000313" key="9">
    <source>
        <dbReference type="Proteomes" id="UP000601435"/>
    </source>
</evidence>
<comment type="caution">
    <text evidence="8">The sequence shown here is derived from an EMBL/GenBank/DDBJ whole genome shotgun (WGS) entry which is preliminary data.</text>
</comment>
<evidence type="ECO:0000259" key="7">
    <source>
        <dbReference type="PROSITE" id="PS50979"/>
    </source>
</evidence>
<evidence type="ECO:0000256" key="2">
    <source>
        <dbReference type="ARBA" id="ARBA00022741"/>
    </source>
</evidence>
<dbReference type="GO" id="GO:0016874">
    <property type="term" value="F:ligase activity"/>
    <property type="evidence" value="ECO:0007669"/>
    <property type="project" value="UniProtKB-KW"/>
</dbReference>
<evidence type="ECO:0000259" key="6">
    <source>
        <dbReference type="PROSITE" id="PS50975"/>
    </source>
</evidence>
<dbReference type="PANTHER" id="PTHR48095">
    <property type="entry name" value="PYRUVATE CARBOXYLASE SUBUNIT A"/>
    <property type="match status" value="1"/>
</dbReference>
<organism evidence="8 9">
    <name type="scientific">Symbiodinium necroappetens</name>
    <dbReference type="NCBI Taxonomy" id="1628268"/>
    <lineage>
        <taxon>Eukaryota</taxon>
        <taxon>Sar</taxon>
        <taxon>Alveolata</taxon>
        <taxon>Dinophyceae</taxon>
        <taxon>Suessiales</taxon>
        <taxon>Symbiodiniaceae</taxon>
        <taxon>Symbiodinium</taxon>
    </lineage>
</organism>
<dbReference type="SUPFAM" id="SSF56059">
    <property type="entry name" value="Glutathione synthetase ATP-binding domain-like"/>
    <property type="match status" value="1"/>
</dbReference>
<dbReference type="AlphaFoldDB" id="A0A812TMG6"/>
<dbReference type="OrthoDB" id="448709at2759"/>
<sequence>CSLQIVARSPSGLLGSACQEEGLTTVGVYAEEDKGSLHVQRVQEAIRVTSKNPGPIAPYLDVQSVVEAAKQTGAQAVHPGYGFLSESAEFAAACEAAGIVFIGPRPETIALLGDKVRARELAMSSNVPVLKGSPFLDSSQHARDFLASEGLPLPIIFKAAFGGGGRGMRLVRQDGELNEAFERCTSEAKTAFGNGSVFLEEFLDDARHIEVQVLADGQGGCAHLYERDCSVQLRNQKAPGGGGQMTGSNQCHQSNCRWRPCRYTQIILHTSTAPKRKLNQLGPHDPHGHLSHLASQSLADECAQLDSTFDMQSGDFACRQFALGFEQSCSTGRNLKS</sequence>
<evidence type="ECO:0000313" key="8">
    <source>
        <dbReference type="EMBL" id="CAE7539395.1"/>
    </source>
</evidence>
<gene>
    <name evidence="8" type="primary">pyc</name>
    <name evidence="8" type="ORF">SNEC2469_LOCUS15523</name>
</gene>
<dbReference type="InterPro" id="IPR005481">
    <property type="entry name" value="BC-like_N"/>
</dbReference>
<keyword evidence="4" id="KW-0092">Biotin</keyword>
<dbReference type="GO" id="GO:0046872">
    <property type="term" value="F:metal ion binding"/>
    <property type="evidence" value="ECO:0007669"/>
    <property type="project" value="InterPro"/>
</dbReference>
<evidence type="ECO:0000256" key="4">
    <source>
        <dbReference type="ARBA" id="ARBA00023267"/>
    </source>
</evidence>
<dbReference type="InterPro" id="IPR016185">
    <property type="entry name" value="PreATP-grasp_dom_sf"/>
</dbReference>
<dbReference type="GO" id="GO:0005524">
    <property type="term" value="F:ATP binding"/>
    <property type="evidence" value="ECO:0007669"/>
    <property type="project" value="UniProtKB-UniRule"/>
</dbReference>
<evidence type="ECO:0000256" key="3">
    <source>
        <dbReference type="ARBA" id="ARBA00022840"/>
    </source>
</evidence>
<keyword evidence="9" id="KW-1185">Reference proteome</keyword>
<dbReference type="Pfam" id="PF00289">
    <property type="entry name" value="Biotin_carb_N"/>
    <property type="match status" value="1"/>
</dbReference>
<protein>
    <submittedName>
        <fullName evidence="8">Pyc protein</fullName>
    </submittedName>
</protein>
<reference evidence="8" key="1">
    <citation type="submission" date="2021-02" db="EMBL/GenBank/DDBJ databases">
        <authorList>
            <person name="Dougan E. K."/>
            <person name="Rhodes N."/>
            <person name="Thang M."/>
            <person name="Chan C."/>
        </authorList>
    </citation>
    <scope>NUCLEOTIDE SEQUENCE</scope>
</reference>
<keyword evidence="1" id="KW-0436">Ligase</keyword>
<dbReference type="Proteomes" id="UP000601435">
    <property type="component" value="Unassembled WGS sequence"/>
</dbReference>
<dbReference type="Gene3D" id="3.30.470.20">
    <property type="entry name" value="ATP-grasp fold, B domain"/>
    <property type="match status" value="1"/>
</dbReference>